<evidence type="ECO:0000313" key="3">
    <source>
        <dbReference type="Proteomes" id="UP000654947"/>
    </source>
</evidence>
<dbReference type="AlphaFoldDB" id="A0A919CJE4"/>
<evidence type="ECO:0000256" key="1">
    <source>
        <dbReference type="SAM" id="MobiDB-lite"/>
    </source>
</evidence>
<organism evidence="2 3">
    <name type="scientific">Nocardiopsis kunsanensis</name>
    <dbReference type="NCBI Taxonomy" id="141693"/>
    <lineage>
        <taxon>Bacteria</taxon>
        <taxon>Bacillati</taxon>
        <taxon>Actinomycetota</taxon>
        <taxon>Actinomycetes</taxon>
        <taxon>Streptosporangiales</taxon>
        <taxon>Nocardiopsidaceae</taxon>
        <taxon>Nocardiopsis</taxon>
    </lineage>
</organism>
<dbReference type="Proteomes" id="UP000654947">
    <property type="component" value="Unassembled WGS sequence"/>
</dbReference>
<name>A0A919CJE4_9ACTN</name>
<dbReference type="EMBL" id="BMXL01000013">
    <property type="protein sequence ID" value="GHD28142.1"/>
    <property type="molecule type" value="Genomic_DNA"/>
</dbReference>
<comment type="caution">
    <text evidence="2">The sequence shown here is derived from an EMBL/GenBank/DDBJ whole genome shotgun (WGS) entry which is preliminary data.</text>
</comment>
<accession>A0A919CJE4</accession>
<sequence length="71" mass="7873">MTEKVVPPDPGRLSPGWGRRPRSDRGTSGRPRTWTVRVCRVVGRAATGVHWMWDRVRTPCPINPAPGRDGG</sequence>
<evidence type="ECO:0000313" key="2">
    <source>
        <dbReference type="EMBL" id="GHD28142.1"/>
    </source>
</evidence>
<feature type="region of interest" description="Disordered" evidence="1">
    <location>
        <begin position="1"/>
        <end position="32"/>
    </location>
</feature>
<gene>
    <name evidence="2" type="ORF">GCM10007147_27850</name>
</gene>
<protein>
    <submittedName>
        <fullName evidence="2">Uncharacterized protein</fullName>
    </submittedName>
</protein>
<proteinExistence type="predicted"/>
<keyword evidence="3" id="KW-1185">Reference proteome</keyword>
<reference evidence="2 3" key="1">
    <citation type="journal article" date="2014" name="Int. J. Syst. Evol. Microbiol.">
        <title>Complete genome sequence of Corynebacterium casei LMG S-19264T (=DSM 44701T), isolated from a smear-ripened cheese.</title>
        <authorList>
            <consortium name="US DOE Joint Genome Institute (JGI-PGF)"/>
            <person name="Walter F."/>
            <person name="Albersmeier A."/>
            <person name="Kalinowski J."/>
            <person name="Ruckert C."/>
        </authorList>
    </citation>
    <scope>NUCLEOTIDE SEQUENCE [LARGE SCALE GENOMIC DNA]</scope>
    <source>
        <strain evidence="2 3">KCTC 19473</strain>
    </source>
</reference>